<name>A0A345P706_9GAMM</name>
<evidence type="ECO:0000256" key="1">
    <source>
        <dbReference type="SAM" id="Phobius"/>
    </source>
</evidence>
<dbReference type="KEGG" id="mbah:HYN46_09570"/>
<keyword evidence="1" id="KW-1133">Transmembrane helix</keyword>
<accession>A0A345P706</accession>
<protein>
    <submittedName>
        <fullName evidence="2">Uncharacterized protein</fullName>
    </submittedName>
</protein>
<dbReference type="EMBL" id="CP031222">
    <property type="protein sequence ID" value="AXI03065.1"/>
    <property type="molecule type" value="Genomic_DNA"/>
</dbReference>
<keyword evidence="1" id="KW-0812">Transmembrane</keyword>
<evidence type="ECO:0000313" key="2">
    <source>
        <dbReference type="EMBL" id="AXI03065.1"/>
    </source>
</evidence>
<dbReference type="OrthoDB" id="6695934at2"/>
<evidence type="ECO:0000313" key="3">
    <source>
        <dbReference type="Proteomes" id="UP000253940"/>
    </source>
</evidence>
<organism evidence="2 3">
    <name type="scientific">Aquirhabdus parva</name>
    <dbReference type="NCBI Taxonomy" id="2283318"/>
    <lineage>
        <taxon>Bacteria</taxon>
        <taxon>Pseudomonadati</taxon>
        <taxon>Pseudomonadota</taxon>
        <taxon>Gammaproteobacteria</taxon>
        <taxon>Moraxellales</taxon>
        <taxon>Moraxellaceae</taxon>
        <taxon>Aquirhabdus</taxon>
    </lineage>
</organism>
<reference evidence="2 3" key="1">
    <citation type="submission" date="2018-07" db="EMBL/GenBank/DDBJ databases">
        <title>Genome sequencing of Moraxellaceae gen. HYN0046.</title>
        <authorList>
            <person name="Kim M."/>
            <person name="Yi H."/>
        </authorList>
    </citation>
    <scope>NUCLEOTIDE SEQUENCE [LARGE SCALE GENOMIC DNA]</scope>
    <source>
        <strain evidence="2 3">HYN0046</strain>
    </source>
</reference>
<keyword evidence="1" id="KW-0472">Membrane</keyword>
<dbReference type="Proteomes" id="UP000253940">
    <property type="component" value="Chromosome"/>
</dbReference>
<gene>
    <name evidence="2" type="ORF">HYN46_09570</name>
</gene>
<sequence length="65" mass="7126">MSNYVCSQLSAPDGNGISTCTVWAVDQPFLPDLTNDQANELLGPVVTMFCVVFAWKIVGKFMARK</sequence>
<dbReference type="AlphaFoldDB" id="A0A345P706"/>
<keyword evidence="3" id="KW-1185">Reference proteome</keyword>
<dbReference type="RefSeq" id="WP_114899175.1">
    <property type="nucleotide sequence ID" value="NZ_CP031222.1"/>
</dbReference>
<proteinExistence type="predicted"/>
<feature type="transmembrane region" description="Helical" evidence="1">
    <location>
        <begin position="41"/>
        <end position="58"/>
    </location>
</feature>